<accession>A0A0J7ALF3</accession>
<dbReference type="Proteomes" id="UP000035932">
    <property type="component" value="Unassembled WGS sequence"/>
</dbReference>
<feature type="compositionally biased region" description="Low complexity" evidence="1">
    <location>
        <begin position="38"/>
        <end position="57"/>
    </location>
</feature>
<feature type="domain" description="DUF2510" evidence="2">
    <location>
        <begin position="15"/>
        <end position="46"/>
    </location>
</feature>
<dbReference type="AlphaFoldDB" id="A0A0J7ALF3"/>
<protein>
    <recommendedName>
        <fullName evidence="2">DUF2510 domain-containing protein</fullName>
    </recommendedName>
</protein>
<feature type="region of interest" description="Disordered" evidence="1">
    <location>
        <begin position="37"/>
        <end position="177"/>
    </location>
</feature>
<evidence type="ECO:0000259" key="2">
    <source>
        <dbReference type="Pfam" id="PF10708"/>
    </source>
</evidence>
<feature type="non-terminal residue" evidence="3">
    <location>
        <position position="177"/>
    </location>
</feature>
<gene>
    <name evidence="3" type="ORF">ACS04_10210</name>
</gene>
<name>A0A0J7ALF3_9ACTN</name>
<evidence type="ECO:0000313" key="3">
    <source>
        <dbReference type="EMBL" id="KMO97981.1"/>
    </source>
</evidence>
<evidence type="ECO:0000313" key="4">
    <source>
        <dbReference type="Proteomes" id="UP000035932"/>
    </source>
</evidence>
<dbReference type="PATRIC" id="fig|66430.4.peg.4425"/>
<dbReference type="EMBL" id="LFML01000037">
    <property type="protein sequence ID" value="KMO97981.1"/>
    <property type="molecule type" value="Genomic_DNA"/>
</dbReference>
<evidence type="ECO:0000256" key="1">
    <source>
        <dbReference type="SAM" id="MobiDB-lite"/>
    </source>
</evidence>
<reference evidence="3 4" key="1">
    <citation type="submission" date="2015-06" db="EMBL/GenBank/DDBJ databases">
        <title>Recapitulation of the evolution of biosynthetic gene clusters reveals hidden chemical diversity on bacterial genomes.</title>
        <authorList>
            <person name="Cruz-Morales P."/>
            <person name="Martinez-Guerrero C."/>
            <person name="Morales-Escalante M.A."/>
            <person name="Yanez-Guerra L.A."/>
            <person name="Kopp J.F."/>
            <person name="Feldmann J."/>
            <person name="Ramos-Aboites H.E."/>
            <person name="Barona-Gomez F."/>
        </authorList>
    </citation>
    <scope>NUCLEOTIDE SEQUENCE [LARGE SCALE GENOMIC DNA]</scope>
    <source>
        <strain evidence="3 4">ATCC 31245</strain>
    </source>
</reference>
<feature type="compositionally biased region" description="Basic and acidic residues" evidence="1">
    <location>
        <begin position="137"/>
        <end position="150"/>
    </location>
</feature>
<sequence>MTASPGDGEHAAREGYYPDPSIPGFVRYWNGLNWVPGTSRPAAAAAATPAAPSSPAARSDETGPVFLDETGMSEALAQPLASAVPGASWQADPLHQSGFGGPRDHRISWGGPAQPEPEAGHASARPAPAGLSPGRGPRPDPLEAAERAERGPGVSFARTPSATAERFPAQTAVRGSA</sequence>
<dbReference type="InterPro" id="IPR018929">
    <property type="entry name" value="DUF2510"/>
</dbReference>
<organism evidence="3 4">
    <name type="scientific">Streptomyces roseus</name>
    <dbReference type="NCBI Taxonomy" id="66430"/>
    <lineage>
        <taxon>Bacteria</taxon>
        <taxon>Bacillati</taxon>
        <taxon>Actinomycetota</taxon>
        <taxon>Actinomycetes</taxon>
        <taxon>Kitasatosporales</taxon>
        <taxon>Streptomycetaceae</taxon>
        <taxon>Streptomyces</taxon>
    </lineage>
</organism>
<proteinExistence type="predicted"/>
<keyword evidence="4" id="KW-1185">Reference proteome</keyword>
<dbReference type="Pfam" id="PF10708">
    <property type="entry name" value="DUF2510"/>
    <property type="match status" value="1"/>
</dbReference>
<dbReference type="OrthoDB" id="4207282at2"/>
<comment type="caution">
    <text evidence="3">The sequence shown here is derived from an EMBL/GenBank/DDBJ whole genome shotgun (WGS) entry which is preliminary data.</text>
</comment>